<dbReference type="GeneID" id="83013517"/>
<dbReference type="PANTHER" id="PTHR10302:SF0">
    <property type="entry name" value="SINGLE-STRANDED DNA-BINDING PROTEIN, MITOCHONDRIAL"/>
    <property type="match status" value="1"/>
</dbReference>
<protein>
    <recommendedName>
        <fullName evidence="2 3">Single-stranded DNA-binding protein</fullName>
        <shortName evidence="2">SSB</shortName>
    </recommendedName>
</protein>
<dbReference type="RefSeq" id="WP_042403076.1">
    <property type="nucleotide sequence ID" value="NZ_CYYT01000057.1"/>
</dbReference>
<dbReference type="GO" id="GO:0006260">
    <property type="term" value="P:DNA replication"/>
    <property type="evidence" value="ECO:0007669"/>
    <property type="project" value="InterPro"/>
</dbReference>
<dbReference type="Gene3D" id="2.40.50.140">
    <property type="entry name" value="Nucleic acid-binding proteins"/>
    <property type="match status" value="1"/>
</dbReference>
<comment type="caution">
    <text evidence="2">Lacks conserved residue(s) required for the propagation of feature annotation.</text>
</comment>
<dbReference type="SUPFAM" id="SSF50249">
    <property type="entry name" value="Nucleic acid-binding proteins"/>
    <property type="match status" value="1"/>
</dbReference>
<dbReference type="OrthoDB" id="1925961at2"/>
<dbReference type="GO" id="GO:0009295">
    <property type="term" value="C:nucleoid"/>
    <property type="evidence" value="ECO:0007669"/>
    <property type="project" value="TreeGrafter"/>
</dbReference>
<name>A0A174K6M7_9CLOT</name>
<proteinExistence type="inferred from homology"/>
<sequence>MNKVSLVGNVVNDLELKEYKNDEGEGKYVRFTLAINEYSVRKNERIATFVEVVAFGKKAVILAHNVGKGSKLAVEGKLRTSSYLNSEGEKKYKVDIILSEFTFIDSKKKAVNEVIQEEVPF</sequence>
<gene>
    <name evidence="4" type="primary">ssb_4</name>
    <name evidence="4" type="ORF">ERS852470_03719</name>
</gene>
<dbReference type="PIRSF" id="PIRSF002070">
    <property type="entry name" value="SSB"/>
    <property type="match status" value="1"/>
</dbReference>
<keyword evidence="1 2" id="KW-0238">DNA-binding</keyword>
<accession>A0A174K6M7</accession>
<organism evidence="4 5">
    <name type="scientific">Clostridium disporicum</name>
    <dbReference type="NCBI Taxonomy" id="84024"/>
    <lineage>
        <taxon>Bacteria</taxon>
        <taxon>Bacillati</taxon>
        <taxon>Bacillota</taxon>
        <taxon>Clostridia</taxon>
        <taxon>Eubacteriales</taxon>
        <taxon>Clostridiaceae</taxon>
        <taxon>Clostridium</taxon>
    </lineage>
</organism>
<evidence type="ECO:0000256" key="3">
    <source>
        <dbReference type="PIRNR" id="PIRNR002070"/>
    </source>
</evidence>
<dbReference type="AlphaFoldDB" id="A0A174K6M7"/>
<dbReference type="InterPro" id="IPR000424">
    <property type="entry name" value="Primosome_PriB/ssb"/>
</dbReference>
<reference evidence="4 5" key="1">
    <citation type="submission" date="2015-09" db="EMBL/GenBank/DDBJ databases">
        <authorList>
            <consortium name="Pathogen Informatics"/>
        </authorList>
    </citation>
    <scope>NUCLEOTIDE SEQUENCE [LARGE SCALE GENOMIC DNA]</scope>
    <source>
        <strain evidence="4 5">2789STDY5834855</strain>
    </source>
</reference>
<evidence type="ECO:0000313" key="5">
    <source>
        <dbReference type="Proteomes" id="UP000095558"/>
    </source>
</evidence>
<evidence type="ECO:0000256" key="1">
    <source>
        <dbReference type="ARBA" id="ARBA00023125"/>
    </source>
</evidence>
<dbReference type="Pfam" id="PF00436">
    <property type="entry name" value="SSB"/>
    <property type="match status" value="1"/>
</dbReference>
<dbReference type="EMBL" id="CYZV01000094">
    <property type="protein sequence ID" value="CUO92786.1"/>
    <property type="molecule type" value="Genomic_DNA"/>
</dbReference>
<dbReference type="PANTHER" id="PTHR10302">
    <property type="entry name" value="SINGLE-STRANDED DNA-BINDING PROTEIN"/>
    <property type="match status" value="1"/>
</dbReference>
<dbReference type="InterPro" id="IPR012340">
    <property type="entry name" value="NA-bd_OB-fold"/>
</dbReference>
<dbReference type="CDD" id="cd04496">
    <property type="entry name" value="SSB_OBF"/>
    <property type="match status" value="1"/>
</dbReference>
<evidence type="ECO:0000313" key="4">
    <source>
        <dbReference type="EMBL" id="CUO92786.1"/>
    </source>
</evidence>
<evidence type="ECO:0000256" key="2">
    <source>
        <dbReference type="HAMAP-Rule" id="MF_00984"/>
    </source>
</evidence>
<comment type="subunit">
    <text evidence="2">Homotetramer.</text>
</comment>
<dbReference type="GO" id="GO:0003697">
    <property type="term" value="F:single-stranded DNA binding"/>
    <property type="evidence" value="ECO:0007669"/>
    <property type="project" value="UniProtKB-UniRule"/>
</dbReference>
<dbReference type="Proteomes" id="UP000095558">
    <property type="component" value="Unassembled WGS sequence"/>
</dbReference>
<dbReference type="HAMAP" id="MF_00984">
    <property type="entry name" value="SSB"/>
    <property type="match status" value="1"/>
</dbReference>
<dbReference type="NCBIfam" id="TIGR00621">
    <property type="entry name" value="ssb"/>
    <property type="match status" value="1"/>
</dbReference>
<dbReference type="InterPro" id="IPR011344">
    <property type="entry name" value="ssDNA-bd"/>
</dbReference>
<dbReference type="PROSITE" id="PS50935">
    <property type="entry name" value="SSB"/>
    <property type="match status" value="1"/>
</dbReference>